<protein>
    <recommendedName>
        <fullName evidence="2">Piwi domain-containing protein</fullName>
    </recommendedName>
</protein>
<evidence type="ECO:0000259" key="2">
    <source>
        <dbReference type="PROSITE" id="PS50822"/>
    </source>
</evidence>
<comment type="caution">
    <text evidence="3">The sequence shown here is derived from an EMBL/GenBank/DDBJ whole genome shotgun (WGS) entry which is preliminary data.</text>
</comment>
<dbReference type="SUPFAM" id="SSF53098">
    <property type="entry name" value="Ribonuclease H-like"/>
    <property type="match status" value="1"/>
</dbReference>
<dbReference type="SMART" id="SM00949">
    <property type="entry name" value="PAZ"/>
    <property type="match status" value="1"/>
</dbReference>
<gene>
    <name evidence="3" type="ORF">ACHAWO_000009</name>
</gene>
<dbReference type="SMART" id="SM00950">
    <property type="entry name" value="Piwi"/>
    <property type="match status" value="1"/>
</dbReference>
<dbReference type="AlphaFoldDB" id="A0ABD3QHG6"/>
<dbReference type="InterPro" id="IPR036085">
    <property type="entry name" value="PAZ_dom_sf"/>
</dbReference>
<dbReference type="SUPFAM" id="SSF101690">
    <property type="entry name" value="PAZ domain"/>
    <property type="match status" value="1"/>
</dbReference>
<evidence type="ECO:0000313" key="3">
    <source>
        <dbReference type="EMBL" id="KAL3799898.1"/>
    </source>
</evidence>
<dbReference type="InterPro" id="IPR003100">
    <property type="entry name" value="PAZ_dom"/>
</dbReference>
<dbReference type="PANTHER" id="PTHR22891">
    <property type="entry name" value="EUKARYOTIC TRANSLATION INITIATION FACTOR 2C"/>
    <property type="match status" value="1"/>
</dbReference>
<dbReference type="Gene3D" id="2.170.260.10">
    <property type="entry name" value="paz domain"/>
    <property type="match status" value="1"/>
</dbReference>
<accession>A0ABD3QHG6</accession>
<dbReference type="Gene3D" id="3.40.50.2300">
    <property type="match status" value="1"/>
</dbReference>
<dbReference type="InterPro" id="IPR012337">
    <property type="entry name" value="RNaseH-like_sf"/>
</dbReference>
<feature type="compositionally biased region" description="Gly residues" evidence="1">
    <location>
        <begin position="36"/>
        <end position="66"/>
    </location>
</feature>
<feature type="region of interest" description="Disordered" evidence="1">
    <location>
        <begin position="1"/>
        <end position="80"/>
    </location>
</feature>
<sequence length="1121" mass="122764">MSGRGRGRSEGGRGRSNAGRGGRSEGRGRGGRSDSGRGGGGGGGRYESGRGGGGGRFESSRGGGGGRGREGGRGSEPPCPPTALSNILPCSISPNLQFYVYGIDCSDKHGKPIDSRSRRASLFYLGMGHGNFTHEKSLLARAYNQYGEGKKLEDYKNEWGRVLYFQNSVVFSRDPLPIDLSGGKQVVLVGGGDGPASDNGDGMVITDMTRYLPPVELVGQRTATASRAAPQAADPNLVQSFQELNLELRCGGTEGAPCTKTFTDEAAMLRHCAQTGHSPVIVGDVKGGGQVKVANTEIFLQYANVVLKRALGERLMPWGRDYVDPKSFTEPTDRDGNSLGVHVFRAFTCEFGLHKSTTNPNVPCTLGLTVDLKAKIQRKRSLLDIMCSGNYQKTSYTPQEQAQFKKHFCNEVVIAIYDKKCYSVKDLHFDKSATSLPIPGKNMSHAEYFMQKLPSGRGLNYPNAVGMVEVLGRNGRSIFLPPELVCANELDPQLKAKLPMIASFTPKQREEAIDEIKKYLIPGAQKSKGAKDLLPSMGFTLIDDRVKVRVTKLPIPVITAAGVRIPESAGGMWAPQISKANYKVNPNSAVELNVILVYHKTLRNHMGVYKQVKDMVNGANSTYRLKDKPYLVEAGDRDKHWGAIEKHFGGYGKKTPDNLFIIDLSRPPRGQSSDPAYSVVKSYLGRGGYISQFINFSTYNHDAPRDMKKSITILQGVSRQILAKCGVRLWWVNIPKSVPLPAVFVGVDVFHAPRKFDPKAGKRTAKESVAAVIVSIVREHESKPNSKVEMYCETEVRTAGQEMELNTVMNRCVANALKTFKVTPKSCFIWRDGVGDNTIKQTANEEIPAVRQALKGGKVGAGAANDDCPLTYIVCQKRINTKFLSDRGEKLPCGACVTDLQGAQYDTFYINGTSPPYATPKPTRFIIAERDAALIDVPAPDLTWALCHDYPNWTGPVKLPAPTQLAHKLAELAGGMPDNGRNLNHQKYAGKSTWLTEWMVTLGHQSNTFMMVEARCENGEEESESNYEYSDSIDDTANNANENTNAGNIQQVPLSYDSNNGRDNVDKYAMAHRRWEYLYSAEGAIKLHDAVKRHVYKAKFGDDGTLDAPAIFYDGCDPLVF</sequence>
<dbReference type="Proteomes" id="UP001530400">
    <property type="component" value="Unassembled WGS sequence"/>
</dbReference>
<dbReference type="EMBL" id="JALLPJ020000174">
    <property type="protein sequence ID" value="KAL3799898.1"/>
    <property type="molecule type" value="Genomic_DNA"/>
</dbReference>
<keyword evidence="4" id="KW-1185">Reference proteome</keyword>
<feature type="compositionally biased region" description="Basic and acidic residues" evidence="1">
    <location>
        <begin position="22"/>
        <end position="35"/>
    </location>
</feature>
<dbReference type="Gene3D" id="3.30.420.10">
    <property type="entry name" value="Ribonuclease H-like superfamily/Ribonuclease H"/>
    <property type="match status" value="1"/>
</dbReference>
<dbReference type="InterPro" id="IPR036397">
    <property type="entry name" value="RNaseH_sf"/>
</dbReference>
<organism evidence="3 4">
    <name type="scientific">Cyclotella atomus</name>
    <dbReference type="NCBI Taxonomy" id="382360"/>
    <lineage>
        <taxon>Eukaryota</taxon>
        <taxon>Sar</taxon>
        <taxon>Stramenopiles</taxon>
        <taxon>Ochrophyta</taxon>
        <taxon>Bacillariophyta</taxon>
        <taxon>Coscinodiscophyceae</taxon>
        <taxon>Thalassiosirophycidae</taxon>
        <taxon>Stephanodiscales</taxon>
        <taxon>Stephanodiscaceae</taxon>
        <taxon>Cyclotella</taxon>
    </lineage>
</organism>
<evidence type="ECO:0000256" key="1">
    <source>
        <dbReference type="SAM" id="MobiDB-lite"/>
    </source>
</evidence>
<dbReference type="Pfam" id="PF02171">
    <property type="entry name" value="Piwi"/>
    <property type="match status" value="1"/>
</dbReference>
<reference evidence="3 4" key="1">
    <citation type="submission" date="2024-10" db="EMBL/GenBank/DDBJ databases">
        <title>Updated reference genomes for cyclostephanoid diatoms.</title>
        <authorList>
            <person name="Roberts W.R."/>
            <person name="Alverson A.J."/>
        </authorList>
    </citation>
    <scope>NUCLEOTIDE SEQUENCE [LARGE SCALE GENOMIC DNA]</scope>
    <source>
        <strain evidence="3 4">AJA010-31</strain>
    </source>
</reference>
<name>A0ABD3QHG6_9STRA</name>
<evidence type="ECO:0000313" key="4">
    <source>
        <dbReference type="Proteomes" id="UP001530400"/>
    </source>
</evidence>
<feature type="domain" description="Piwi" evidence="2">
    <location>
        <begin position="659"/>
        <end position="978"/>
    </location>
</feature>
<dbReference type="PROSITE" id="PS50822">
    <property type="entry name" value="PIWI"/>
    <property type="match status" value="1"/>
</dbReference>
<proteinExistence type="predicted"/>
<dbReference type="Pfam" id="PF02170">
    <property type="entry name" value="PAZ"/>
    <property type="match status" value="1"/>
</dbReference>
<dbReference type="InterPro" id="IPR003165">
    <property type="entry name" value="Piwi"/>
</dbReference>